<reference evidence="3" key="2">
    <citation type="submission" date="2019-06" db="EMBL/GenBank/DDBJ databases">
        <authorList>
            <person name="Hu M."/>
        </authorList>
    </citation>
    <scope>NUCLEOTIDE SEQUENCE</scope>
    <source>
        <strain evidence="3">08RB2639</strain>
    </source>
</reference>
<evidence type="ECO:0000313" key="2">
    <source>
        <dbReference type="EMBL" id="MBB4092607.1"/>
    </source>
</evidence>
<gene>
    <name evidence="3" type="ORF">FIB18_04165</name>
    <name evidence="2" type="ORF">GGQ79_001092</name>
</gene>
<name>A0A5C5CSI6_9HYPH</name>
<feature type="signal peptide" evidence="1">
    <location>
        <begin position="1"/>
        <end position="22"/>
    </location>
</feature>
<evidence type="ECO:0000313" key="3">
    <source>
        <dbReference type="EMBL" id="TNV14432.1"/>
    </source>
</evidence>
<dbReference type="OrthoDB" id="9866695at2"/>
<evidence type="ECO:0000313" key="5">
    <source>
        <dbReference type="Proteomes" id="UP000553980"/>
    </source>
</evidence>
<protein>
    <submittedName>
        <fullName evidence="3">Uncharacterized protein</fullName>
    </submittedName>
</protein>
<dbReference type="Proteomes" id="UP000553980">
    <property type="component" value="Unassembled WGS sequence"/>
</dbReference>
<comment type="caution">
    <text evidence="3">The sequence shown here is derived from an EMBL/GenBank/DDBJ whole genome shotgun (WGS) entry which is preliminary data.</text>
</comment>
<sequence length="125" mass="13523">MRKLFVSTALLSSIVQIGAATADNNRPTPQAVTAAMAMVKIVSQDIKRDPENPRVLVQIKNDSDLAFSWITVSCRIMKGDKFLDVAEAYITNVQPGETAGEQATYSATPENNEADRAICRPAIGL</sequence>
<organism evidence="3 4">
    <name type="scientific">Brucella pecoris</name>
    <dbReference type="NCBI Taxonomy" id="867683"/>
    <lineage>
        <taxon>Bacteria</taxon>
        <taxon>Pseudomonadati</taxon>
        <taxon>Pseudomonadota</taxon>
        <taxon>Alphaproteobacteria</taxon>
        <taxon>Hyphomicrobiales</taxon>
        <taxon>Brucellaceae</taxon>
        <taxon>Brucella/Ochrobactrum group</taxon>
        <taxon>Brucella</taxon>
    </lineage>
</organism>
<feature type="chain" id="PRO_5044619165" evidence="1">
    <location>
        <begin position="23"/>
        <end position="125"/>
    </location>
</feature>
<dbReference type="EMBL" id="VEWK01000002">
    <property type="protein sequence ID" value="TNV14432.1"/>
    <property type="molecule type" value="Genomic_DNA"/>
</dbReference>
<accession>A0A5C5CSI6</accession>
<keyword evidence="5" id="KW-1185">Reference proteome</keyword>
<reference evidence="2 5" key="3">
    <citation type="submission" date="2020-08" db="EMBL/GenBank/DDBJ databases">
        <title>Genomic Encyclopedia of Type Strains, Phase IV (KMG-IV): sequencing the most valuable type-strain genomes for metagenomic binning, comparative biology and taxonomic classification.</title>
        <authorList>
            <person name="Goeker M."/>
        </authorList>
    </citation>
    <scope>NUCLEOTIDE SEQUENCE [LARGE SCALE GENOMIC DNA]</scope>
    <source>
        <strain evidence="2 5">DSM 23868</strain>
    </source>
</reference>
<reference evidence="3 4" key="1">
    <citation type="journal article" date="2011" name="Int. J. Syst. Evol. Microbiol.">
        <title>Ochrobactrum pecoris sp. nov., isolated from farm animals.</title>
        <authorList>
            <person name="Kampfer P."/>
            <person name="Huber B."/>
            <person name="Busse H.J."/>
            <person name="Scholz H.C."/>
            <person name="Tomaso H."/>
            <person name="Hotzel H."/>
            <person name="Melzer F."/>
        </authorList>
    </citation>
    <scope>NUCLEOTIDE SEQUENCE [LARGE SCALE GENOMIC DNA]</scope>
    <source>
        <strain evidence="3 4">08RB2639</strain>
    </source>
</reference>
<dbReference type="RefSeq" id="WP_114215477.1">
    <property type="nucleotide sequence ID" value="NZ_JACIEX010000002.1"/>
</dbReference>
<proteinExistence type="predicted"/>
<keyword evidence="1" id="KW-0732">Signal</keyword>
<dbReference type="Proteomes" id="UP000313390">
    <property type="component" value="Unassembled WGS sequence"/>
</dbReference>
<dbReference type="AlphaFoldDB" id="A0A5C5CSI6"/>
<evidence type="ECO:0000256" key="1">
    <source>
        <dbReference type="SAM" id="SignalP"/>
    </source>
</evidence>
<dbReference type="EMBL" id="JACIEX010000002">
    <property type="protein sequence ID" value="MBB4092607.1"/>
    <property type="molecule type" value="Genomic_DNA"/>
</dbReference>
<evidence type="ECO:0000313" key="4">
    <source>
        <dbReference type="Proteomes" id="UP000313390"/>
    </source>
</evidence>